<reference evidence="15 16" key="1">
    <citation type="submission" date="2019-09" db="EMBL/GenBank/DDBJ databases">
        <authorList>
            <person name="Park J.-S."/>
            <person name="Choi H.-J."/>
        </authorList>
    </citation>
    <scope>NUCLEOTIDE SEQUENCE [LARGE SCALE GENOMIC DNA]</scope>
    <source>
        <strain evidence="15 16">176SS1-4</strain>
    </source>
</reference>
<keyword evidence="16" id="KW-1185">Reference proteome</keyword>
<dbReference type="Proteomes" id="UP000326554">
    <property type="component" value="Unassembled WGS sequence"/>
</dbReference>
<evidence type="ECO:0000313" key="15">
    <source>
        <dbReference type="EMBL" id="KAA9006984.1"/>
    </source>
</evidence>
<dbReference type="Pfam" id="PF00905">
    <property type="entry name" value="Transpeptidase"/>
    <property type="match status" value="1"/>
</dbReference>
<comment type="pathway">
    <text evidence="1">Cell wall biogenesis; peptidoglycan biosynthesis.</text>
</comment>
<dbReference type="SUPFAM" id="SSF53955">
    <property type="entry name" value="Lysozyme-like"/>
    <property type="match status" value="1"/>
</dbReference>
<comment type="similarity">
    <text evidence="3">In the N-terminal section; belongs to the glycosyltransferase 51 family.</text>
</comment>
<keyword evidence="7" id="KW-0808">Transferase</keyword>
<name>A0A5J5GHH3_9RHOB</name>
<evidence type="ECO:0000256" key="6">
    <source>
        <dbReference type="ARBA" id="ARBA00022676"/>
    </source>
</evidence>
<dbReference type="EC" id="2.4.99.28" evidence="10"/>
<dbReference type="InterPro" id="IPR011815">
    <property type="entry name" value="PBP_1c"/>
</dbReference>
<evidence type="ECO:0000256" key="9">
    <source>
        <dbReference type="ARBA" id="ARBA00023268"/>
    </source>
</evidence>
<dbReference type="InterPro" id="IPR009647">
    <property type="entry name" value="PBP_C"/>
</dbReference>
<dbReference type="InterPro" id="IPR012338">
    <property type="entry name" value="Beta-lactam/transpept-like"/>
</dbReference>
<keyword evidence="6" id="KW-0328">Glycosyltransferase</keyword>
<dbReference type="Pfam" id="PF06832">
    <property type="entry name" value="BiPBP_C"/>
    <property type="match status" value="1"/>
</dbReference>
<keyword evidence="5" id="KW-0645">Protease</keyword>
<dbReference type="Gene3D" id="1.10.3810.10">
    <property type="entry name" value="Biosynthetic peptidoglycan transglycosylase-like"/>
    <property type="match status" value="1"/>
</dbReference>
<dbReference type="GO" id="GO:0030288">
    <property type="term" value="C:outer membrane-bounded periplasmic space"/>
    <property type="evidence" value="ECO:0007669"/>
    <property type="project" value="TreeGrafter"/>
</dbReference>
<evidence type="ECO:0000256" key="5">
    <source>
        <dbReference type="ARBA" id="ARBA00022670"/>
    </source>
</evidence>
<dbReference type="UniPathway" id="UPA00219"/>
<dbReference type="InterPro" id="IPR050396">
    <property type="entry name" value="Glycosyltr_51/Transpeptidase"/>
</dbReference>
<dbReference type="InterPro" id="IPR001264">
    <property type="entry name" value="Glyco_trans_51"/>
</dbReference>
<evidence type="ECO:0000259" key="14">
    <source>
        <dbReference type="Pfam" id="PF06832"/>
    </source>
</evidence>
<dbReference type="PANTHER" id="PTHR32282">
    <property type="entry name" value="BINDING PROTEIN TRANSPEPTIDASE, PUTATIVE-RELATED"/>
    <property type="match status" value="1"/>
</dbReference>
<sequence length="677" mass="73002">MSRRPAYWLWALVVVLGLLAAGRDAFDRWVEATELPPLVAETSVEVIDRDGVLLRPFLVADGRWRLAVAYDGVDPRYVDMLVRYEDKRFWDHGGVDLVAMTRAVAQALRSGRIVSGGSTLTMQVARILEDGPTGQLEGKLRQIRVALALERRLSKREILTLYLNRAPFGGNLEGVRAASIAYFRKPPARLTPAQAALLVALPQSPEARRPDRDPEAARAARDRVLRRMVRDGVLTGATTEAALTEASPRRRHDFPALAAHLAERIAQEDPVAGTHQLTIDAGLQASLEELAADAVRGSGDRMQVAMIVADHRSGEVLAQVGSAAYRADGRQGFVDMTQALRSPGSTLKPLIYGLAFDQGLAHPETLIADRPVSFDGYAPQNFDGIFRGELTVRRALQLSLNVPVVQVLEALGPQHLLTALRRAGAEPDLPGGKPGLAVALGGIGVTLEDLTRAFAALARGGEAVDLRVRPNPTEGFLPRRMMNRAAAWQIADILRDAPRPSGVLGEGIAYKTGTSYGYRDAWALGFDGAHVVGVWMGRADGTPVPGIYGGGLAAPVMFSAFERIGEIEPLPPPPPETLLVSNARLPQALQRFRPPGEVVAPEGPQIAFPPEGAIVEGEMLVVKVRDGEAPFTVLANGRPVARAQRREIPVGEIGRGFSRLTVIDAEGRAARVSVEMR</sequence>
<evidence type="ECO:0000256" key="1">
    <source>
        <dbReference type="ARBA" id="ARBA00004752"/>
    </source>
</evidence>
<keyword evidence="8" id="KW-0378">Hydrolase</keyword>
<dbReference type="NCBIfam" id="TIGR02073">
    <property type="entry name" value="PBP_1c"/>
    <property type="match status" value="1"/>
</dbReference>
<comment type="caution">
    <text evidence="15">The sequence shown here is derived from an EMBL/GenBank/DDBJ whole genome shotgun (WGS) entry which is preliminary data.</text>
</comment>
<evidence type="ECO:0000256" key="10">
    <source>
        <dbReference type="ARBA" id="ARBA00044770"/>
    </source>
</evidence>
<evidence type="ECO:0000256" key="3">
    <source>
        <dbReference type="ARBA" id="ARBA00007739"/>
    </source>
</evidence>
<dbReference type="InterPro" id="IPR036950">
    <property type="entry name" value="PBP_transglycosylase"/>
</dbReference>
<dbReference type="Pfam" id="PF00912">
    <property type="entry name" value="Transgly"/>
    <property type="match status" value="1"/>
</dbReference>
<dbReference type="InterPro" id="IPR023346">
    <property type="entry name" value="Lysozyme-like_dom_sf"/>
</dbReference>
<dbReference type="GO" id="GO:0004180">
    <property type="term" value="F:carboxypeptidase activity"/>
    <property type="evidence" value="ECO:0007669"/>
    <property type="project" value="UniProtKB-KW"/>
</dbReference>
<evidence type="ECO:0000256" key="8">
    <source>
        <dbReference type="ARBA" id="ARBA00022801"/>
    </source>
</evidence>
<dbReference type="InterPro" id="IPR001460">
    <property type="entry name" value="PCN-bd_Tpept"/>
</dbReference>
<feature type="domain" description="Penicillin-binding C-terminal" evidence="14">
    <location>
        <begin position="600"/>
        <end position="674"/>
    </location>
</feature>
<evidence type="ECO:0000256" key="11">
    <source>
        <dbReference type="ARBA" id="ARBA00049902"/>
    </source>
</evidence>
<organism evidence="15 16">
    <name type="scientific">Histidinibacterium aquaticum</name>
    <dbReference type="NCBI Taxonomy" id="2613962"/>
    <lineage>
        <taxon>Bacteria</taxon>
        <taxon>Pseudomonadati</taxon>
        <taxon>Pseudomonadota</taxon>
        <taxon>Alphaproteobacteria</taxon>
        <taxon>Rhodobacterales</taxon>
        <taxon>Paracoccaceae</taxon>
        <taxon>Histidinibacterium</taxon>
    </lineage>
</organism>
<dbReference type="GO" id="GO:0008955">
    <property type="term" value="F:peptidoglycan glycosyltransferase activity"/>
    <property type="evidence" value="ECO:0007669"/>
    <property type="project" value="UniProtKB-EC"/>
</dbReference>
<evidence type="ECO:0000259" key="12">
    <source>
        <dbReference type="Pfam" id="PF00905"/>
    </source>
</evidence>
<accession>A0A5J5GHH3</accession>
<dbReference type="Gene3D" id="3.40.710.10">
    <property type="entry name" value="DD-peptidase/beta-lactamase superfamily"/>
    <property type="match status" value="1"/>
</dbReference>
<evidence type="ECO:0000259" key="13">
    <source>
        <dbReference type="Pfam" id="PF00912"/>
    </source>
</evidence>
<comment type="similarity">
    <text evidence="2">In the C-terminal section; belongs to the transpeptidase family.</text>
</comment>
<feature type="domain" description="Penicillin-binding protein transpeptidase" evidence="12">
    <location>
        <begin position="305"/>
        <end position="520"/>
    </location>
</feature>
<keyword evidence="9" id="KW-0511">Multifunctional enzyme</keyword>
<keyword evidence="4" id="KW-0121">Carboxypeptidase</keyword>
<evidence type="ECO:0000256" key="7">
    <source>
        <dbReference type="ARBA" id="ARBA00022679"/>
    </source>
</evidence>
<gene>
    <name evidence="15" type="primary">pbpC</name>
    <name evidence="15" type="ORF">F3S47_14560</name>
</gene>
<dbReference type="AlphaFoldDB" id="A0A5J5GHH3"/>
<dbReference type="GO" id="GO:0006508">
    <property type="term" value="P:proteolysis"/>
    <property type="evidence" value="ECO:0007669"/>
    <property type="project" value="UniProtKB-KW"/>
</dbReference>
<comment type="catalytic activity">
    <reaction evidence="11">
        <text>[GlcNAc-(1-&gt;4)-Mur2Ac(oyl-L-Ala-gamma-D-Glu-L-Lys-D-Ala-D-Ala)](n)-di-trans,octa-cis-undecaprenyl diphosphate + beta-D-GlcNAc-(1-&gt;4)-Mur2Ac(oyl-L-Ala-gamma-D-Glu-L-Lys-D-Ala-D-Ala)-di-trans,octa-cis-undecaprenyl diphosphate = [GlcNAc-(1-&gt;4)-Mur2Ac(oyl-L-Ala-gamma-D-Glu-L-Lys-D-Ala-D-Ala)](n+1)-di-trans,octa-cis-undecaprenyl diphosphate + di-trans,octa-cis-undecaprenyl diphosphate + H(+)</text>
        <dbReference type="Rhea" id="RHEA:23708"/>
        <dbReference type="Rhea" id="RHEA-COMP:9602"/>
        <dbReference type="Rhea" id="RHEA-COMP:9603"/>
        <dbReference type="ChEBI" id="CHEBI:15378"/>
        <dbReference type="ChEBI" id="CHEBI:58405"/>
        <dbReference type="ChEBI" id="CHEBI:60033"/>
        <dbReference type="ChEBI" id="CHEBI:78435"/>
        <dbReference type="EC" id="2.4.99.28"/>
    </reaction>
</comment>
<evidence type="ECO:0000256" key="4">
    <source>
        <dbReference type="ARBA" id="ARBA00022645"/>
    </source>
</evidence>
<evidence type="ECO:0000256" key="2">
    <source>
        <dbReference type="ARBA" id="ARBA00007090"/>
    </source>
</evidence>
<dbReference type="EMBL" id="VYQE01000004">
    <property type="protein sequence ID" value="KAA9006984.1"/>
    <property type="molecule type" value="Genomic_DNA"/>
</dbReference>
<dbReference type="RefSeq" id="WP_150446003.1">
    <property type="nucleotide sequence ID" value="NZ_VYQE01000004.1"/>
</dbReference>
<dbReference type="GO" id="GO:0008658">
    <property type="term" value="F:penicillin binding"/>
    <property type="evidence" value="ECO:0007669"/>
    <property type="project" value="InterPro"/>
</dbReference>
<dbReference type="SUPFAM" id="SSF56601">
    <property type="entry name" value="beta-lactamase/transpeptidase-like"/>
    <property type="match status" value="1"/>
</dbReference>
<evidence type="ECO:0000313" key="16">
    <source>
        <dbReference type="Proteomes" id="UP000326554"/>
    </source>
</evidence>
<dbReference type="PANTHER" id="PTHR32282:SF15">
    <property type="entry name" value="PENICILLIN-BINDING PROTEIN 1C"/>
    <property type="match status" value="1"/>
</dbReference>
<feature type="domain" description="Glycosyl transferase family 51" evidence="13">
    <location>
        <begin position="61"/>
        <end position="228"/>
    </location>
</feature>
<protein>
    <recommendedName>
        <fullName evidence="10">peptidoglycan glycosyltransferase</fullName>
        <ecNumber evidence="10">2.4.99.28</ecNumber>
    </recommendedName>
</protein>
<proteinExistence type="inferred from homology"/>
<dbReference type="GO" id="GO:0009252">
    <property type="term" value="P:peptidoglycan biosynthetic process"/>
    <property type="evidence" value="ECO:0007669"/>
    <property type="project" value="UniProtKB-UniPathway"/>
</dbReference>